<dbReference type="PANTHER" id="PTHR30349:SF41">
    <property type="entry name" value="INTEGRASE_RECOMBINASE PROTEIN MJ0367-RELATED"/>
    <property type="match status" value="1"/>
</dbReference>
<dbReference type="GO" id="GO:0015074">
    <property type="term" value="P:DNA integration"/>
    <property type="evidence" value="ECO:0007669"/>
    <property type="project" value="UniProtKB-KW"/>
</dbReference>
<dbReference type="Pfam" id="PF02899">
    <property type="entry name" value="Phage_int_SAM_1"/>
    <property type="match status" value="1"/>
</dbReference>
<evidence type="ECO:0000259" key="6">
    <source>
        <dbReference type="PROSITE" id="PS51898"/>
    </source>
</evidence>
<dbReference type="InterPro" id="IPR013762">
    <property type="entry name" value="Integrase-like_cat_sf"/>
</dbReference>
<dbReference type="InterPro" id="IPR002104">
    <property type="entry name" value="Integrase_catalytic"/>
</dbReference>
<comment type="caution">
    <text evidence="8">The sequence shown here is derived from an EMBL/GenBank/DDBJ whole genome shotgun (WGS) entry which is preliminary data.</text>
</comment>
<dbReference type="PROSITE" id="PS51898">
    <property type="entry name" value="TYR_RECOMBINASE"/>
    <property type="match status" value="1"/>
</dbReference>
<evidence type="ECO:0000256" key="1">
    <source>
        <dbReference type="ARBA" id="ARBA00008857"/>
    </source>
</evidence>
<dbReference type="PROSITE" id="PS51900">
    <property type="entry name" value="CB"/>
    <property type="match status" value="1"/>
</dbReference>
<accession>A0A1C0B2K1</accession>
<evidence type="ECO:0000256" key="2">
    <source>
        <dbReference type="ARBA" id="ARBA00022908"/>
    </source>
</evidence>
<dbReference type="Pfam" id="PF00589">
    <property type="entry name" value="Phage_integrase"/>
    <property type="match status" value="1"/>
</dbReference>
<gene>
    <name evidence="8" type="primary">xerD_3</name>
    <name evidence="8" type="ORF">AAX29_02030</name>
</gene>
<dbReference type="AlphaFoldDB" id="A0A1C0B2K1"/>
<dbReference type="SUPFAM" id="SSF56349">
    <property type="entry name" value="DNA breaking-rejoining enzymes"/>
    <property type="match status" value="1"/>
</dbReference>
<sequence length="312" mass="37142">MKIDKLLKDFLFHCKFEKNLNPKTIAAYTMDIEQFKTFKYIKSMNINEVDKDILKEYIQYLYTLELKPKSIKRKLATLKAFFTHLEFEEIITISPFRKMRISIKEHKILPKTIEIQNIRKLFKYVYKIKSDFNKIEKYSYKALTRDIAILELLFATGLRVSEVSNIKYNDINLSTGNIKVLGKGGKERTIQICDQEVKIALKEYLSLFKDEILKKEWFFINRLSNKFTEYSIANMIKKYQTKANIQQHLTPHMFRHSFATMLLEEGVDIRYIQGMLGHASISTTQIYTQINMKQQRKLLSTKHPRRNFQFLN</sequence>
<dbReference type="Gene3D" id="1.10.443.10">
    <property type="entry name" value="Intergrase catalytic core"/>
    <property type="match status" value="1"/>
</dbReference>
<evidence type="ECO:0000313" key="8">
    <source>
        <dbReference type="EMBL" id="OCL96491.1"/>
    </source>
</evidence>
<evidence type="ECO:0000313" key="9">
    <source>
        <dbReference type="Proteomes" id="UP000093281"/>
    </source>
</evidence>
<evidence type="ECO:0000259" key="7">
    <source>
        <dbReference type="PROSITE" id="PS51900"/>
    </source>
</evidence>
<feature type="domain" description="Tyr recombinase" evidence="6">
    <location>
        <begin position="108"/>
        <end position="300"/>
    </location>
</feature>
<dbReference type="Gene3D" id="1.10.150.130">
    <property type="match status" value="1"/>
</dbReference>
<dbReference type="InterPro" id="IPR050090">
    <property type="entry name" value="Tyrosine_recombinase_XerCD"/>
</dbReference>
<dbReference type="EMBL" id="LCUJ01000014">
    <property type="protein sequence ID" value="OCL96491.1"/>
    <property type="molecule type" value="Genomic_DNA"/>
</dbReference>
<evidence type="ECO:0000256" key="3">
    <source>
        <dbReference type="ARBA" id="ARBA00023125"/>
    </source>
</evidence>
<keyword evidence="3 5" id="KW-0238">DNA-binding</keyword>
<dbReference type="GO" id="GO:0006310">
    <property type="term" value="P:DNA recombination"/>
    <property type="evidence" value="ECO:0007669"/>
    <property type="project" value="UniProtKB-KW"/>
</dbReference>
<dbReference type="GO" id="GO:0003677">
    <property type="term" value="F:DNA binding"/>
    <property type="evidence" value="ECO:0007669"/>
    <property type="project" value="UniProtKB-UniRule"/>
</dbReference>
<reference evidence="9" key="1">
    <citation type="submission" date="2015-05" db="EMBL/GenBank/DDBJ databases">
        <authorList>
            <person name="Rovetto F."/>
            <person name="Cocolin L."/>
            <person name="Illeghems K."/>
            <person name="Van Nieuwerburgh F."/>
            <person name="Houf K."/>
        </authorList>
    </citation>
    <scope>NUCLEOTIDE SEQUENCE [LARGE SCALE GENOMIC DNA]</scope>
    <source>
        <strain evidence="9">DU22</strain>
    </source>
</reference>
<proteinExistence type="inferred from homology"/>
<dbReference type="RefSeq" id="WP_066187718.1">
    <property type="nucleotide sequence ID" value="NZ_LCUJ01000014.1"/>
</dbReference>
<feature type="domain" description="Core-binding (CB)" evidence="7">
    <location>
        <begin position="1"/>
        <end position="86"/>
    </location>
</feature>
<organism evidence="8 9">
    <name type="scientific">Aliarcobacter thereius</name>
    <dbReference type="NCBI Taxonomy" id="544718"/>
    <lineage>
        <taxon>Bacteria</taxon>
        <taxon>Pseudomonadati</taxon>
        <taxon>Campylobacterota</taxon>
        <taxon>Epsilonproteobacteria</taxon>
        <taxon>Campylobacterales</taxon>
        <taxon>Arcobacteraceae</taxon>
        <taxon>Aliarcobacter</taxon>
    </lineage>
</organism>
<dbReference type="Proteomes" id="UP000093281">
    <property type="component" value="Unassembled WGS sequence"/>
</dbReference>
<evidence type="ECO:0000256" key="4">
    <source>
        <dbReference type="ARBA" id="ARBA00023172"/>
    </source>
</evidence>
<dbReference type="InterPro" id="IPR044068">
    <property type="entry name" value="CB"/>
</dbReference>
<name>A0A1C0B2K1_9BACT</name>
<dbReference type="OrthoDB" id="283809at2"/>
<dbReference type="PATRIC" id="fig|544718.51.peg.1999"/>
<keyword evidence="4" id="KW-0233">DNA recombination</keyword>
<dbReference type="InterPro" id="IPR010998">
    <property type="entry name" value="Integrase_recombinase_N"/>
</dbReference>
<dbReference type="InterPro" id="IPR011010">
    <property type="entry name" value="DNA_brk_join_enz"/>
</dbReference>
<comment type="similarity">
    <text evidence="1">Belongs to the 'phage' integrase family.</text>
</comment>
<dbReference type="PANTHER" id="PTHR30349">
    <property type="entry name" value="PHAGE INTEGRASE-RELATED"/>
    <property type="match status" value="1"/>
</dbReference>
<dbReference type="InterPro" id="IPR004107">
    <property type="entry name" value="Integrase_SAM-like_N"/>
</dbReference>
<keyword evidence="2" id="KW-0229">DNA integration</keyword>
<protein>
    <submittedName>
        <fullName evidence="8">Tyrosine recombinase XerD</fullName>
    </submittedName>
</protein>
<evidence type="ECO:0000256" key="5">
    <source>
        <dbReference type="PROSITE-ProRule" id="PRU01248"/>
    </source>
</evidence>